<proteinExistence type="predicted"/>
<dbReference type="EMBL" id="CAKOFQ010009237">
    <property type="protein sequence ID" value="CAH2017355.1"/>
    <property type="molecule type" value="Genomic_DNA"/>
</dbReference>
<dbReference type="Proteomes" id="UP001152888">
    <property type="component" value="Unassembled WGS sequence"/>
</dbReference>
<organism evidence="1 2">
    <name type="scientific">Acanthoscelides obtectus</name>
    <name type="common">Bean weevil</name>
    <name type="synonym">Bruchus obtectus</name>
    <dbReference type="NCBI Taxonomy" id="200917"/>
    <lineage>
        <taxon>Eukaryota</taxon>
        <taxon>Metazoa</taxon>
        <taxon>Ecdysozoa</taxon>
        <taxon>Arthropoda</taxon>
        <taxon>Hexapoda</taxon>
        <taxon>Insecta</taxon>
        <taxon>Pterygota</taxon>
        <taxon>Neoptera</taxon>
        <taxon>Endopterygota</taxon>
        <taxon>Coleoptera</taxon>
        <taxon>Polyphaga</taxon>
        <taxon>Cucujiformia</taxon>
        <taxon>Chrysomeloidea</taxon>
        <taxon>Chrysomelidae</taxon>
        <taxon>Bruchinae</taxon>
        <taxon>Bruchini</taxon>
        <taxon>Acanthoscelides</taxon>
    </lineage>
</organism>
<reference evidence="1" key="1">
    <citation type="submission" date="2022-03" db="EMBL/GenBank/DDBJ databases">
        <authorList>
            <person name="Sayadi A."/>
        </authorList>
    </citation>
    <scope>NUCLEOTIDE SEQUENCE</scope>
</reference>
<gene>
    <name evidence="1" type="ORF">ACAOBT_LOCUS35958</name>
</gene>
<evidence type="ECO:0000313" key="1">
    <source>
        <dbReference type="EMBL" id="CAH2017355.1"/>
    </source>
</evidence>
<dbReference type="AlphaFoldDB" id="A0A9P0QCT8"/>
<keyword evidence="2" id="KW-1185">Reference proteome</keyword>
<name>A0A9P0QCT8_ACAOB</name>
<protein>
    <submittedName>
        <fullName evidence="1">Uncharacterized protein</fullName>
    </submittedName>
</protein>
<accession>A0A9P0QCT8</accession>
<sequence>MYDVEIYKVFHSTLLRKANRGRFKSCRPSHDTGCQQRKFHHLWITEKSWKNHRQRRLEERRRCIRIIDIQIV</sequence>
<evidence type="ECO:0000313" key="2">
    <source>
        <dbReference type="Proteomes" id="UP001152888"/>
    </source>
</evidence>
<comment type="caution">
    <text evidence="1">The sequence shown here is derived from an EMBL/GenBank/DDBJ whole genome shotgun (WGS) entry which is preliminary data.</text>
</comment>